<dbReference type="Pfam" id="PF01966">
    <property type="entry name" value="HD"/>
    <property type="match status" value="1"/>
</dbReference>
<feature type="region of interest" description="Disordered" evidence="1">
    <location>
        <begin position="164"/>
        <end position="184"/>
    </location>
</feature>
<evidence type="ECO:0000256" key="1">
    <source>
        <dbReference type="SAM" id="MobiDB-lite"/>
    </source>
</evidence>
<dbReference type="EMBL" id="JACCBB010000001">
    <property type="protein sequence ID" value="NYD24916.1"/>
    <property type="molecule type" value="Genomic_DNA"/>
</dbReference>
<dbReference type="InterPro" id="IPR006675">
    <property type="entry name" value="HDIG_dom"/>
</dbReference>
<reference evidence="3 4" key="1">
    <citation type="submission" date="2020-07" db="EMBL/GenBank/DDBJ databases">
        <title>Sequencing the genomes of 1000 actinobacteria strains.</title>
        <authorList>
            <person name="Klenk H.-P."/>
        </authorList>
    </citation>
    <scope>NUCLEOTIDE SEQUENCE [LARGE SCALE GENOMIC DNA]</scope>
    <source>
        <strain evidence="3 4">DSM 7487</strain>
    </source>
</reference>
<gene>
    <name evidence="3" type="ORF">BJ968_004456</name>
</gene>
<feature type="domain" description="HD" evidence="2">
    <location>
        <begin position="29"/>
        <end position="144"/>
    </location>
</feature>
<evidence type="ECO:0000313" key="4">
    <source>
        <dbReference type="Proteomes" id="UP000521922"/>
    </source>
</evidence>
<keyword evidence="3" id="KW-0808">Transferase</keyword>
<dbReference type="Gene3D" id="1.10.3210.10">
    <property type="entry name" value="Hypothetical protein af1432"/>
    <property type="match status" value="1"/>
</dbReference>
<evidence type="ECO:0000259" key="2">
    <source>
        <dbReference type="Pfam" id="PF01966"/>
    </source>
</evidence>
<dbReference type="GO" id="GO:0016740">
    <property type="term" value="F:transferase activity"/>
    <property type="evidence" value="ECO:0007669"/>
    <property type="project" value="UniProtKB-KW"/>
</dbReference>
<dbReference type="InterPro" id="IPR006674">
    <property type="entry name" value="HD_domain"/>
</dbReference>
<dbReference type="SUPFAM" id="SSF109604">
    <property type="entry name" value="HD-domain/PDEase-like"/>
    <property type="match status" value="1"/>
</dbReference>
<dbReference type="RefSeq" id="WP_218885245.1">
    <property type="nucleotide sequence ID" value="NZ_BAAAGN010000015.1"/>
</dbReference>
<comment type="caution">
    <text evidence="3">The sequence shown here is derived from an EMBL/GenBank/DDBJ whole genome shotgun (WGS) entry which is preliminary data.</text>
</comment>
<dbReference type="Proteomes" id="UP000521922">
    <property type="component" value="Unassembled WGS sequence"/>
</dbReference>
<protein>
    <submittedName>
        <fullName evidence="3">Putative nucleotidyltransferase with HDIG domain</fullName>
    </submittedName>
</protein>
<evidence type="ECO:0000313" key="3">
    <source>
        <dbReference type="EMBL" id="NYD24916.1"/>
    </source>
</evidence>
<dbReference type="NCBIfam" id="TIGR00277">
    <property type="entry name" value="HDIG"/>
    <property type="match status" value="1"/>
</dbReference>
<sequence>MPEPLVVHGPLAQVAARVAADLLAHDGARLRHSGAVAARAGEAAVVVPAHQRALLLAAAWLHDIGYAPALRSSGFHPLDGARYLRAHGWPEPIPTLVAHHSGARFVARTRRLEHDLDDFPLTGPALGLSGSEVRALADVLTWADQTTGPDGQPVSLDERLADMLHRHGPDSPNARSHHDREPDLRAAVRRVEDRREAVRSPLGECS</sequence>
<organism evidence="3 4">
    <name type="scientific">Kineococcus aurantiacus</name>
    <dbReference type="NCBI Taxonomy" id="37633"/>
    <lineage>
        <taxon>Bacteria</taxon>
        <taxon>Bacillati</taxon>
        <taxon>Actinomycetota</taxon>
        <taxon>Actinomycetes</taxon>
        <taxon>Kineosporiales</taxon>
        <taxon>Kineosporiaceae</taxon>
        <taxon>Kineococcus</taxon>
    </lineage>
</organism>
<accession>A0A7Y9DR21</accession>
<proteinExistence type="predicted"/>
<keyword evidence="4" id="KW-1185">Reference proteome</keyword>
<name>A0A7Y9DR21_9ACTN</name>
<dbReference type="AlphaFoldDB" id="A0A7Y9DR21"/>